<dbReference type="EMBL" id="LS974623">
    <property type="protein sequence ID" value="CAG7900828.1"/>
    <property type="molecule type" value="Genomic_DNA"/>
</dbReference>
<dbReference type="Gene3D" id="3.30.750.44">
    <property type="match status" value="1"/>
</dbReference>
<dbReference type="Proteomes" id="UP000694005">
    <property type="component" value="Chromosome A07"/>
</dbReference>
<feature type="transmembrane region" description="Helical" evidence="3">
    <location>
        <begin position="124"/>
        <end position="148"/>
    </location>
</feature>
<evidence type="ECO:0000313" key="5">
    <source>
        <dbReference type="Proteomes" id="UP000694005"/>
    </source>
</evidence>
<evidence type="ECO:0000256" key="2">
    <source>
        <dbReference type="ARBA" id="ARBA00023002"/>
    </source>
</evidence>
<dbReference type="PANTHER" id="PTHR24320:SF210">
    <property type="entry name" value="3-OXOACYL-[ACYL-CARRIER-PROTEIN] REDUCTASE"/>
    <property type="match status" value="1"/>
</dbReference>
<dbReference type="Gramene" id="A07p04730.2_BraZ1">
    <property type="protein sequence ID" value="A07p04730.2_BraZ1.CDS"/>
    <property type="gene ID" value="A07g04730.2_BraZ1"/>
</dbReference>
<organism evidence="4 5">
    <name type="scientific">Brassica campestris</name>
    <name type="common">Field mustard</name>
    <dbReference type="NCBI Taxonomy" id="3711"/>
    <lineage>
        <taxon>Eukaryota</taxon>
        <taxon>Viridiplantae</taxon>
        <taxon>Streptophyta</taxon>
        <taxon>Embryophyta</taxon>
        <taxon>Tracheophyta</taxon>
        <taxon>Spermatophyta</taxon>
        <taxon>Magnoliopsida</taxon>
        <taxon>eudicotyledons</taxon>
        <taxon>Gunneridae</taxon>
        <taxon>Pentapetalae</taxon>
        <taxon>rosids</taxon>
        <taxon>malvids</taxon>
        <taxon>Brassicales</taxon>
        <taxon>Brassicaceae</taxon>
        <taxon>Brassiceae</taxon>
        <taxon>Brassica</taxon>
    </lineage>
</organism>
<dbReference type="InterPro" id="IPR029045">
    <property type="entry name" value="ClpP/crotonase-like_dom_sf"/>
</dbReference>
<evidence type="ECO:0000313" key="4">
    <source>
        <dbReference type="EMBL" id="CAG7900828.1"/>
    </source>
</evidence>
<keyword evidence="3" id="KW-1133">Transmembrane helix</keyword>
<gene>
    <name evidence="4" type="ORF">BRAPAZ1V2_A07P04730.2</name>
</gene>
<evidence type="ECO:0000256" key="3">
    <source>
        <dbReference type="SAM" id="Phobius"/>
    </source>
</evidence>
<sequence>MEPNGNSHVFTGKSPVAFNFKVIPEDWDSKLQQTMVEMFPLRSADAAYGKIKAMLSTLGDPFTRIISPNEYQSFRIGSDGNLQGVGLFINSEPETGHLVVMSCIEGSPHLKPWTIIYGAKSKTLITVSLFLSHTALFCLSLTRFALLLMKTGEHKRRGFVLRVCRNYDATRAYALSKLANVLHTIELSRILHKMDANVTANCVHPGIVTTRLIRDGGDGLITDFVFFLTSKLLKSAAATTCYVAASPRLRNVCGKYFSDCNDGFV</sequence>
<dbReference type="InterPro" id="IPR036291">
    <property type="entry name" value="NAD(P)-bd_dom_sf"/>
</dbReference>
<dbReference type="Gene3D" id="3.40.50.720">
    <property type="entry name" value="NAD(P)-binding Rossmann-like Domain"/>
    <property type="match status" value="1"/>
</dbReference>
<accession>A0A8D9HJD3</accession>
<keyword evidence="2" id="KW-0560">Oxidoreductase</keyword>
<proteinExistence type="inferred from homology"/>
<evidence type="ECO:0000256" key="1">
    <source>
        <dbReference type="ARBA" id="ARBA00006484"/>
    </source>
</evidence>
<dbReference type="SUPFAM" id="SSF51735">
    <property type="entry name" value="NAD(P)-binding Rossmann-fold domains"/>
    <property type="match status" value="1"/>
</dbReference>
<name>A0A8D9HJD3_BRACM</name>
<dbReference type="GO" id="GO:0016491">
    <property type="term" value="F:oxidoreductase activity"/>
    <property type="evidence" value="ECO:0007669"/>
    <property type="project" value="UniProtKB-KW"/>
</dbReference>
<protein>
    <submittedName>
        <fullName evidence="4">Uncharacterized protein</fullName>
    </submittedName>
</protein>
<dbReference type="AlphaFoldDB" id="A0A8D9HJD3"/>
<keyword evidence="3" id="KW-0812">Transmembrane</keyword>
<keyword evidence="3" id="KW-0472">Membrane</keyword>
<comment type="similarity">
    <text evidence="1">Belongs to the short-chain dehydrogenases/reductases (SDR) family.</text>
</comment>
<dbReference type="SUPFAM" id="SSF52096">
    <property type="entry name" value="ClpP/crotonase"/>
    <property type="match status" value="1"/>
</dbReference>
<dbReference type="PANTHER" id="PTHR24320">
    <property type="entry name" value="RETINOL DEHYDROGENASE"/>
    <property type="match status" value="1"/>
</dbReference>
<reference evidence="4 5" key="1">
    <citation type="submission" date="2021-07" db="EMBL/GenBank/DDBJ databases">
        <authorList>
            <consortium name="Genoscope - CEA"/>
            <person name="William W."/>
        </authorList>
    </citation>
    <scope>NUCLEOTIDE SEQUENCE [LARGE SCALE GENOMIC DNA]</scope>
</reference>